<dbReference type="InterPro" id="IPR010499">
    <property type="entry name" value="AraC_E-bd"/>
</dbReference>
<dbReference type="EMBL" id="NQMS01000008">
    <property type="protein sequence ID" value="PAV95184.1"/>
    <property type="molecule type" value="Genomic_DNA"/>
</dbReference>
<accession>A0A2A2MAC4</accession>
<dbReference type="AlphaFoldDB" id="A0A2A2MAC4"/>
<organism evidence="5 6">
    <name type="scientific">Hafnia paralvei</name>
    <dbReference type="NCBI Taxonomy" id="546367"/>
    <lineage>
        <taxon>Bacteria</taxon>
        <taxon>Pseudomonadati</taxon>
        <taxon>Pseudomonadota</taxon>
        <taxon>Gammaproteobacteria</taxon>
        <taxon>Enterobacterales</taxon>
        <taxon>Hafniaceae</taxon>
        <taxon>Hafnia</taxon>
    </lineage>
</organism>
<comment type="caution">
    <text evidence="5">The sequence shown here is derived from an EMBL/GenBank/DDBJ whole genome shotgun (WGS) entry which is preliminary data.</text>
</comment>
<comment type="subcellular location">
    <subcellularLocation>
        <location evidence="3">Cytoplasm</location>
    </subcellularLocation>
</comment>
<dbReference type="OrthoDB" id="282744at2"/>
<comment type="similarity">
    <text evidence="3">Belongs to the DNA gyrase inhibitor family.</text>
</comment>
<keyword evidence="6" id="KW-1185">Reference proteome</keyword>
<evidence type="ECO:0000259" key="4">
    <source>
        <dbReference type="SMART" id="SM00871"/>
    </source>
</evidence>
<proteinExistence type="inferred from homology"/>
<dbReference type="NCBIfam" id="NF007451">
    <property type="entry name" value="PRK10016.1"/>
    <property type="match status" value="1"/>
</dbReference>
<keyword evidence="2 3" id="KW-0346">Stress response</keyword>
<dbReference type="SMART" id="SM00871">
    <property type="entry name" value="AraC_E_bind"/>
    <property type="match status" value="1"/>
</dbReference>
<gene>
    <name evidence="3" type="primary">sbmC</name>
    <name evidence="5" type="ORF">CJD50_17190</name>
</gene>
<evidence type="ECO:0000256" key="2">
    <source>
        <dbReference type="ARBA" id="ARBA00023016"/>
    </source>
</evidence>
<dbReference type="GO" id="GO:0008657">
    <property type="term" value="F:DNA topoisomerase type II (double strand cut, ATP-hydrolyzing) inhibitor activity"/>
    <property type="evidence" value="ECO:0007669"/>
    <property type="project" value="UniProtKB-UniRule"/>
</dbReference>
<comment type="function">
    <text evidence="3">Inhibits the supercoiling activity of DNA gyrase. Acts by inhibiting DNA gyrase at an early step, prior to (or at the step of) binding of DNA by the gyrase. It protects cells against toxins that target DNA gyrase, by inhibiting activity of these toxins and reducing the formation of lethal double-strand breaks in the cell.</text>
</comment>
<protein>
    <recommendedName>
        <fullName evidence="3">DNA gyrase inhibitor</fullName>
    </recommendedName>
</protein>
<comment type="subunit">
    <text evidence="3">Interacts with DNA gyrase.</text>
</comment>
<name>A0A2A2MAC4_9GAMM</name>
<sequence>MEMIVEQRAERVFAGIRMVGPLDQNVGKGFQKLYQWIESNNIPESGDWMAIYYDNPEEVPPEEMRVDTVISVEPDFVLPANSEGVRIDTLKGGLYAVAQAHVEDGDFGRPWMEFFNDVLPRSGYVPINAPCFEKYHNDGTESGIWDFEMCVPVKKAEESA</sequence>
<dbReference type="InterPro" id="IPR050908">
    <property type="entry name" value="SmbC-like"/>
</dbReference>
<dbReference type="HAMAP" id="MF_01896">
    <property type="entry name" value="DNA_gyrase_inhibitor"/>
    <property type="match status" value="1"/>
</dbReference>
<dbReference type="Gene3D" id="3.20.80.10">
    <property type="entry name" value="Regulatory factor, effector binding domain"/>
    <property type="match status" value="1"/>
</dbReference>
<feature type="domain" description="AraC effector-binding" evidence="4">
    <location>
        <begin position="1"/>
        <end position="154"/>
    </location>
</feature>
<dbReference type="PANTHER" id="PTHR40055:SF2">
    <property type="entry name" value="DNA GYRASE INHIBITOR"/>
    <property type="match status" value="1"/>
</dbReference>
<dbReference type="InterPro" id="IPR029442">
    <property type="entry name" value="GyrI-like"/>
</dbReference>
<dbReference type="Pfam" id="PF06445">
    <property type="entry name" value="GyrI-like"/>
    <property type="match status" value="1"/>
</dbReference>
<dbReference type="InterPro" id="IPR024911">
    <property type="entry name" value="SmbC"/>
</dbReference>
<evidence type="ECO:0000313" key="6">
    <source>
        <dbReference type="Proteomes" id="UP000218796"/>
    </source>
</evidence>
<evidence type="ECO:0000256" key="1">
    <source>
        <dbReference type="ARBA" id="ARBA00022490"/>
    </source>
</evidence>
<dbReference type="InterPro" id="IPR011256">
    <property type="entry name" value="Reg_factor_effector_dom_sf"/>
</dbReference>
<evidence type="ECO:0000256" key="3">
    <source>
        <dbReference type="HAMAP-Rule" id="MF_01896"/>
    </source>
</evidence>
<dbReference type="RefSeq" id="WP_039188131.1">
    <property type="nucleotide sequence ID" value="NZ_CALECD010000041.1"/>
</dbReference>
<dbReference type="SUPFAM" id="SSF55136">
    <property type="entry name" value="Probable bacterial effector-binding domain"/>
    <property type="match status" value="1"/>
</dbReference>
<dbReference type="PANTHER" id="PTHR40055">
    <property type="entry name" value="TRANSCRIPTIONAL REGULATOR YGIV-RELATED"/>
    <property type="match status" value="1"/>
</dbReference>
<keyword evidence="1 3" id="KW-0963">Cytoplasm</keyword>
<reference evidence="5 6" key="1">
    <citation type="submission" date="2017-08" db="EMBL/GenBank/DDBJ databases">
        <title>Draft Genome Sequence of Hafnia alvei CITHA-6 Isolated from Raw Bovine Milk.</title>
        <authorList>
            <person name="Culligan E.P."/>
            <person name="Mcsweeney A."/>
            <person name="O'Doherty C."/>
            <person name="Gleeson E."/>
            <person name="O'Riordan D."/>
            <person name="Sleator R.D."/>
        </authorList>
    </citation>
    <scope>NUCLEOTIDE SEQUENCE [LARGE SCALE GENOMIC DNA]</scope>
    <source>
        <strain evidence="5 6">CITHA-6</strain>
    </source>
</reference>
<dbReference type="Proteomes" id="UP000218796">
    <property type="component" value="Unassembled WGS sequence"/>
</dbReference>
<evidence type="ECO:0000313" key="5">
    <source>
        <dbReference type="EMBL" id="PAV95184.1"/>
    </source>
</evidence>
<dbReference type="GO" id="GO:0005737">
    <property type="term" value="C:cytoplasm"/>
    <property type="evidence" value="ECO:0007669"/>
    <property type="project" value="UniProtKB-SubCell"/>
</dbReference>